<evidence type="ECO:0000259" key="2">
    <source>
        <dbReference type="Pfam" id="PF11716"/>
    </source>
</evidence>
<keyword evidence="4" id="KW-1185">Reference proteome</keyword>
<name>A0ABQ4BYR1_9ACTN</name>
<evidence type="ECO:0000313" key="4">
    <source>
        <dbReference type="Proteomes" id="UP000624325"/>
    </source>
</evidence>
<protein>
    <recommendedName>
        <fullName evidence="2">Mycothiol-dependent maleylpyruvate isomerase metal-binding domain-containing protein</fullName>
    </recommendedName>
</protein>
<dbReference type="RefSeq" id="WP_203701437.1">
    <property type="nucleotide sequence ID" value="NZ_BAAALU010000007.1"/>
</dbReference>
<dbReference type="Proteomes" id="UP000624325">
    <property type="component" value="Unassembled WGS sequence"/>
</dbReference>
<feature type="domain" description="Mycothiol-dependent maleylpyruvate isomerase metal-binding" evidence="2">
    <location>
        <begin position="12"/>
        <end position="102"/>
    </location>
</feature>
<evidence type="ECO:0000256" key="1">
    <source>
        <dbReference type="SAM" id="MobiDB-lite"/>
    </source>
</evidence>
<sequence>MDRDELWRVIDAQRGALTDQLEELSDDEWRHPSLCAGWTVRDVAAHLTLQHLRVGRALRDVARARGNVDRAVRDAAVAKAALPTATLIAEVRGHIGSRRHVPFMTDNEALIDVLVHSQDIMIPLGRRHDLPPHAAAAAADRIWSRPWLFRAMKPLRGYAFVAADADFRVGNGPVVEGPIDAILLLMTGRPVGLPRLAGAGADDLRQPATDRSGRR</sequence>
<dbReference type="Gene3D" id="1.20.120.450">
    <property type="entry name" value="dinb family like domain"/>
    <property type="match status" value="1"/>
</dbReference>
<proteinExistence type="predicted"/>
<organism evidence="3 4">
    <name type="scientific">Asanoa iriomotensis</name>
    <dbReference type="NCBI Taxonomy" id="234613"/>
    <lineage>
        <taxon>Bacteria</taxon>
        <taxon>Bacillati</taxon>
        <taxon>Actinomycetota</taxon>
        <taxon>Actinomycetes</taxon>
        <taxon>Micromonosporales</taxon>
        <taxon>Micromonosporaceae</taxon>
        <taxon>Asanoa</taxon>
    </lineage>
</organism>
<dbReference type="EMBL" id="BONC01000008">
    <property type="protein sequence ID" value="GIF55642.1"/>
    <property type="molecule type" value="Genomic_DNA"/>
</dbReference>
<dbReference type="Pfam" id="PF11716">
    <property type="entry name" value="MDMPI_N"/>
    <property type="match status" value="1"/>
</dbReference>
<dbReference type="NCBIfam" id="TIGR03083">
    <property type="entry name" value="maleylpyruvate isomerase family mycothiol-dependent enzyme"/>
    <property type="match status" value="1"/>
</dbReference>
<accession>A0ABQ4BYR1</accession>
<reference evidence="3 4" key="1">
    <citation type="submission" date="2021-01" db="EMBL/GenBank/DDBJ databases">
        <title>Whole genome shotgun sequence of Asanoa iriomotensis NBRC 100142.</title>
        <authorList>
            <person name="Komaki H."/>
            <person name="Tamura T."/>
        </authorList>
    </citation>
    <scope>NUCLEOTIDE SEQUENCE [LARGE SCALE GENOMIC DNA]</scope>
    <source>
        <strain evidence="3 4">NBRC 100142</strain>
    </source>
</reference>
<dbReference type="InterPro" id="IPR017517">
    <property type="entry name" value="Maleyloyr_isom"/>
</dbReference>
<gene>
    <name evidence="3" type="ORF">Air01nite_17370</name>
</gene>
<evidence type="ECO:0000313" key="3">
    <source>
        <dbReference type="EMBL" id="GIF55642.1"/>
    </source>
</evidence>
<feature type="region of interest" description="Disordered" evidence="1">
    <location>
        <begin position="196"/>
        <end position="215"/>
    </location>
</feature>
<comment type="caution">
    <text evidence="3">The sequence shown here is derived from an EMBL/GenBank/DDBJ whole genome shotgun (WGS) entry which is preliminary data.</text>
</comment>
<dbReference type="SUPFAM" id="SSF109854">
    <property type="entry name" value="DinB/YfiT-like putative metalloenzymes"/>
    <property type="match status" value="1"/>
</dbReference>
<dbReference type="InterPro" id="IPR024344">
    <property type="entry name" value="MDMPI_metal-binding"/>
</dbReference>
<dbReference type="InterPro" id="IPR034660">
    <property type="entry name" value="DinB/YfiT-like"/>
</dbReference>